<dbReference type="Proteomes" id="UP000472267">
    <property type="component" value="Chromosome 6"/>
</dbReference>
<reference evidence="1" key="1">
    <citation type="submission" date="2019-06" db="EMBL/GenBank/DDBJ databases">
        <authorList>
            <consortium name="Wellcome Sanger Institute Data Sharing"/>
        </authorList>
    </citation>
    <scope>NUCLEOTIDE SEQUENCE [LARGE SCALE GENOMIC DNA]</scope>
</reference>
<dbReference type="GO" id="GO:0005634">
    <property type="term" value="C:nucleus"/>
    <property type="evidence" value="ECO:0007669"/>
    <property type="project" value="TreeGrafter"/>
</dbReference>
<accession>A0A672HYA9</accession>
<dbReference type="GO" id="GO:0006511">
    <property type="term" value="P:ubiquitin-dependent protein catabolic process"/>
    <property type="evidence" value="ECO:0007669"/>
    <property type="project" value="TreeGrafter"/>
</dbReference>
<gene>
    <name evidence="1" type="primary">LOC115391056</name>
</gene>
<name>A0A672HYA9_SALFA</name>
<reference evidence="1" key="3">
    <citation type="submission" date="2025-09" db="UniProtKB">
        <authorList>
            <consortium name="Ensembl"/>
        </authorList>
    </citation>
    <scope>IDENTIFICATION</scope>
</reference>
<dbReference type="AlphaFoldDB" id="A0A672HYA9"/>
<dbReference type="Pfam" id="PF14736">
    <property type="entry name" value="N_Asn_amidohyd"/>
    <property type="match status" value="1"/>
</dbReference>
<dbReference type="InterPro" id="IPR026750">
    <property type="entry name" value="NTAN1"/>
</dbReference>
<organism evidence="1 2">
    <name type="scientific">Salarias fasciatus</name>
    <name type="common">Jewelled blenny</name>
    <name type="synonym">Blennius fasciatus</name>
    <dbReference type="NCBI Taxonomy" id="181472"/>
    <lineage>
        <taxon>Eukaryota</taxon>
        <taxon>Metazoa</taxon>
        <taxon>Chordata</taxon>
        <taxon>Craniata</taxon>
        <taxon>Vertebrata</taxon>
        <taxon>Euteleostomi</taxon>
        <taxon>Actinopterygii</taxon>
        <taxon>Neopterygii</taxon>
        <taxon>Teleostei</taxon>
        <taxon>Neoteleostei</taxon>
        <taxon>Acanthomorphata</taxon>
        <taxon>Ovalentaria</taxon>
        <taxon>Blenniimorphae</taxon>
        <taxon>Blenniiformes</taxon>
        <taxon>Blennioidei</taxon>
        <taxon>Blenniidae</taxon>
        <taxon>Salariinae</taxon>
        <taxon>Salarias</taxon>
    </lineage>
</organism>
<protein>
    <recommendedName>
        <fullName evidence="3">Protein N-terminal asparagine amidohydrolase</fullName>
    </recommendedName>
</protein>
<proteinExistence type="predicted"/>
<dbReference type="PANTHER" id="PTHR12498:SF0">
    <property type="entry name" value="PROTEIN N-TERMINAL ASPARAGINE AMIDOHYDROLASE"/>
    <property type="match status" value="1"/>
</dbReference>
<dbReference type="GO" id="GO:0008418">
    <property type="term" value="F:protein-N-terminal asparagine amidohydrolase activity"/>
    <property type="evidence" value="ECO:0007669"/>
    <property type="project" value="InterPro"/>
</dbReference>
<keyword evidence="2" id="KW-1185">Reference proteome</keyword>
<dbReference type="InParanoid" id="A0A672HYA9"/>
<evidence type="ECO:0000313" key="2">
    <source>
        <dbReference type="Proteomes" id="UP000472267"/>
    </source>
</evidence>
<evidence type="ECO:0008006" key="3">
    <source>
        <dbReference type="Google" id="ProtNLM"/>
    </source>
</evidence>
<sequence>MPLFIEDKQVGPIDSIEDLYCKYPSLKESAKAFLSKPVVSVDPKSLLYVQQREVAATTKGDKHVSVIGTEDATTCHMVVLRHTGTGAVALAHCDGFNTPRQVSLIVKAVTSLSVSSSALLFFLLCRLELHVVGGFEDDKKLSEKISHDLLTMFQNQDLNIYLETCCTTEMNDVLVDGIHKPIIYGIGVKVETGEVFPASFTFKGPAENLRSARRFTKGEMVEIYEPNQGIVKVGPCSWPPQPDLIKWMTMTDKEILEALSTSPKAEPSDFVRSIKATMWFILDHPNPDSLFPGDQPQRYRKTDCGDWDRIVQP</sequence>
<dbReference type="OMA" id="NTHADIF"/>
<reference evidence="1" key="2">
    <citation type="submission" date="2025-08" db="UniProtKB">
        <authorList>
            <consortium name="Ensembl"/>
        </authorList>
    </citation>
    <scope>IDENTIFICATION</scope>
</reference>
<dbReference type="PANTHER" id="PTHR12498">
    <property type="entry name" value="N-TERMINAL ASPARAGINE AMIDOHYDROLASE"/>
    <property type="match status" value="1"/>
</dbReference>
<evidence type="ECO:0000313" key="1">
    <source>
        <dbReference type="Ensembl" id="ENSSFAP00005033865.1"/>
    </source>
</evidence>
<dbReference type="Ensembl" id="ENSSFAT00005035131.1">
    <property type="protein sequence ID" value="ENSSFAP00005033865.1"/>
    <property type="gene ID" value="ENSSFAG00005017204.1"/>
</dbReference>